<dbReference type="CDD" id="cd22359">
    <property type="entry name" value="SfsA-like_bacterial"/>
    <property type="match status" value="1"/>
</dbReference>
<dbReference type="InterPro" id="IPR040452">
    <property type="entry name" value="SfsA_C"/>
</dbReference>
<dbReference type="EMBL" id="SHKM01000001">
    <property type="protein sequence ID" value="RZT90946.1"/>
    <property type="molecule type" value="Genomic_DNA"/>
</dbReference>
<dbReference type="Gene3D" id="3.40.1350.60">
    <property type="match status" value="1"/>
</dbReference>
<dbReference type="Pfam" id="PF03749">
    <property type="entry name" value="SfsA"/>
    <property type="match status" value="1"/>
</dbReference>
<protein>
    <recommendedName>
        <fullName evidence="1">Sugar fermentation stimulation protein homolog</fullName>
    </recommendedName>
</protein>
<dbReference type="InterPro" id="IPR005224">
    <property type="entry name" value="SfsA"/>
</dbReference>
<evidence type="ECO:0000256" key="1">
    <source>
        <dbReference type="HAMAP-Rule" id="MF_00095"/>
    </source>
</evidence>
<dbReference type="RefSeq" id="WP_130459207.1">
    <property type="nucleotide sequence ID" value="NZ_SHKM01000001.1"/>
</dbReference>
<organism evidence="4 5">
    <name type="scientific">Azospira oryzae</name>
    <dbReference type="NCBI Taxonomy" id="146939"/>
    <lineage>
        <taxon>Bacteria</taxon>
        <taxon>Pseudomonadati</taxon>
        <taxon>Pseudomonadota</taxon>
        <taxon>Betaproteobacteria</taxon>
        <taxon>Rhodocyclales</taxon>
        <taxon>Rhodocyclaceae</taxon>
        <taxon>Azospira</taxon>
    </lineage>
</organism>
<proteinExistence type="inferred from homology"/>
<dbReference type="InterPro" id="IPR041465">
    <property type="entry name" value="SfsA_N"/>
</dbReference>
<evidence type="ECO:0000313" key="4">
    <source>
        <dbReference type="EMBL" id="RZT90946.1"/>
    </source>
</evidence>
<evidence type="ECO:0000259" key="2">
    <source>
        <dbReference type="Pfam" id="PF03749"/>
    </source>
</evidence>
<evidence type="ECO:0000313" key="5">
    <source>
        <dbReference type="Proteomes" id="UP000292136"/>
    </source>
</evidence>
<reference evidence="4 5" key="1">
    <citation type="submission" date="2019-02" db="EMBL/GenBank/DDBJ databases">
        <title>Genomic Encyclopedia of Type Strains, Phase IV (KMG-IV): sequencing the most valuable type-strain genomes for metagenomic binning, comparative biology and taxonomic classification.</title>
        <authorList>
            <person name="Goeker M."/>
        </authorList>
    </citation>
    <scope>NUCLEOTIDE SEQUENCE [LARGE SCALE GENOMIC DNA]</scope>
    <source>
        <strain evidence="4 5">DSM 21223</strain>
    </source>
</reference>
<dbReference type="HAMAP" id="MF_00095">
    <property type="entry name" value="SfsA"/>
    <property type="match status" value="1"/>
</dbReference>
<dbReference type="PANTHER" id="PTHR30545:SF2">
    <property type="entry name" value="SUGAR FERMENTATION STIMULATION PROTEIN A"/>
    <property type="match status" value="1"/>
</dbReference>
<feature type="domain" description="SfsA N-terminal OB" evidence="3">
    <location>
        <begin position="12"/>
        <end position="77"/>
    </location>
</feature>
<keyword evidence="5" id="KW-1185">Reference proteome</keyword>
<comment type="similarity">
    <text evidence="1">Belongs to the SfsA family.</text>
</comment>
<sequence length="239" mass="25928">MQLPLLTEGRLLRRYQRFLADVELADGSVVTAHCPNTGSMQGCKDPGSRVWLSPSDNPQRKLAWTWELVEADGVLVGLHTGRTNALVREAIEAGAVAELAGYGAIRGEVPYGGDNGRGGKRSRIDLLLTEAGRPPCYVEVKNVTAAVAGGIGYFPDAVTERGTKHLNEMADEVAKGNRAVLFFCVQRGDVDEVRPADHIDPEYGRTLRRVLGLGVEVLAYGADVRPEGIRLWRPLPVVC</sequence>
<dbReference type="PANTHER" id="PTHR30545">
    <property type="entry name" value="SUGAR FERMENTATION STIMULATION PROTEIN A"/>
    <property type="match status" value="1"/>
</dbReference>
<dbReference type="Proteomes" id="UP000292136">
    <property type="component" value="Unassembled WGS sequence"/>
</dbReference>
<feature type="domain" description="Sugar fermentation stimulation protein C-terminal" evidence="2">
    <location>
        <begin position="82"/>
        <end position="227"/>
    </location>
</feature>
<gene>
    <name evidence="1" type="primary">sfsA</name>
    <name evidence="4" type="ORF">EV678_1771</name>
</gene>
<dbReference type="Pfam" id="PF17746">
    <property type="entry name" value="SfsA_N"/>
    <property type="match status" value="1"/>
</dbReference>
<dbReference type="NCBIfam" id="TIGR00230">
    <property type="entry name" value="sfsA"/>
    <property type="match status" value="1"/>
</dbReference>
<name>A0ABY0IV61_9RHOO</name>
<dbReference type="Gene3D" id="2.40.50.580">
    <property type="match status" value="1"/>
</dbReference>
<accession>A0ABY0IV61</accession>
<comment type="caution">
    <text evidence="4">The sequence shown here is derived from an EMBL/GenBank/DDBJ whole genome shotgun (WGS) entry which is preliminary data.</text>
</comment>
<evidence type="ECO:0000259" key="3">
    <source>
        <dbReference type="Pfam" id="PF17746"/>
    </source>
</evidence>